<protein>
    <submittedName>
        <fullName evidence="6">Mismatch-specific DNA-glycosylase</fullName>
    </submittedName>
</protein>
<evidence type="ECO:0000256" key="3">
    <source>
        <dbReference type="ARBA" id="ARBA00023204"/>
    </source>
</evidence>
<dbReference type="GO" id="GO:0006285">
    <property type="term" value="P:base-excision repair, AP site formation"/>
    <property type="evidence" value="ECO:0007669"/>
    <property type="project" value="InterPro"/>
</dbReference>
<dbReference type="InterPro" id="IPR015637">
    <property type="entry name" value="MUG/TDG"/>
</dbReference>
<accession>A0A918XBL2</accession>
<dbReference type="Pfam" id="PF03167">
    <property type="entry name" value="UDG"/>
    <property type="match status" value="1"/>
</dbReference>
<feature type="domain" description="Uracil-DNA glycosylase-like" evidence="5">
    <location>
        <begin position="43"/>
        <end position="201"/>
    </location>
</feature>
<organism evidence="6 7">
    <name type="scientific">Nocardiopsis kunsanensis</name>
    <dbReference type="NCBI Taxonomy" id="141693"/>
    <lineage>
        <taxon>Bacteria</taxon>
        <taxon>Bacillati</taxon>
        <taxon>Actinomycetota</taxon>
        <taxon>Actinomycetes</taxon>
        <taxon>Streptosporangiales</taxon>
        <taxon>Nocardiopsidaceae</taxon>
        <taxon>Nocardiopsis</taxon>
    </lineage>
</organism>
<dbReference type="Proteomes" id="UP000654947">
    <property type="component" value="Unassembled WGS sequence"/>
</dbReference>
<evidence type="ECO:0000313" key="7">
    <source>
        <dbReference type="Proteomes" id="UP000654947"/>
    </source>
</evidence>
<evidence type="ECO:0000256" key="1">
    <source>
        <dbReference type="ARBA" id="ARBA00022763"/>
    </source>
</evidence>
<keyword evidence="7" id="KW-1185">Reference proteome</keyword>
<comment type="caution">
    <text evidence="6">The sequence shown here is derived from an EMBL/GenBank/DDBJ whole genome shotgun (WGS) entry which is preliminary data.</text>
</comment>
<evidence type="ECO:0000313" key="6">
    <source>
        <dbReference type="EMBL" id="GHD24717.1"/>
    </source>
</evidence>
<keyword evidence="2" id="KW-0378">Hydrolase</keyword>
<gene>
    <name evidence="6" type="ORF">GCM10007147_21160</name>
</gene>
<dbReference type="SMART" id="SM00987">
    <property type="entry name" value="UreE_C"/>
    <property type="match status" value="1"/>
</dbReference>
<dbReference type="PANTHER" id="PTHR12159">
    <property type="entry name" value="G/T AND G/U MISMATCH-SPECIFIC DNA GLYCOSYLASE"/>
    <property type="match status" value="1"/>
</dbReference>
<feature type="compositionally biased region" description="Basic and acidic residues" evidence="4">
    <location>
        <begin position="1"/>
        <end position="16"/>
    </location>
</feature>
<evidence type="ECO:0000256" key="4">
    <source>
        <dbReference type="SAM" id="MobiDB-lite"/>
    </source>
</evidence>
<keyword evidence="3" id="KW-0234">DNA repair</keyword>
<dbReference type="CDD" id="cd10028">
    <property type="entry name" value="UDG-F2_TDG_MUG"/>
    <property type="match status" value="1"/>
</dbReference>
<name>A0A918XBL2_9ACTN</name>
<sequence length="211" mass="23296">MDERGRGADGNGDARRPQRSVPTRGYGGRSRAELEAARDRTLPHVMAEGLGVVFCGMNPGLTTALVGHHFASPGNRFWPALARAGFTPEHLTPDRERELLPLGLGLTNLVERATRDVSELSRAELVAGGERLRAEMERYRPTWLAFLGITGYRTAFGDRHARVGPRQERLGSTRVWLLPNPSGRNAHWTPAELADEYARLREAAGLPDLSR</sequence>
<evidence type="ECO:0000259" key="5">
    <source>
        <dbReference type="SMART" id="SM00986"/>
    </source>
</evidence>
<feature type="region of interest" description="Disordered" evidence="4">
    <location>
        <begin position="1"/>
        <end position="35"/>
    </location>
</feature>
<proteinExistence type="predicted"/>
<dbReference type="PANTHER" id="PTHR12159:SF9">
    <property type="entry name" value="G_T MISMATCH-SPECIFIC THYMINE DNA GLYCOSYLASE"/>
    <property type="match status" value="1"/>
</dbReference>
<dbReference type="EMBL" id="BMXL01000008">
    <property type="protein sequence ID" value="GHD24717.1"/>
    <property type="molecule type" value="Genomic_DNA"/>
</dbReference>
<dbReference type="NCBIfam" id="NF007570">
    <property type="entry name" value="PRK10201.1"/>
    <property type="match status" value="1"/>
</dbReference>
<dbReference type="InterPro" id="IPR036895">
    <property type="entry name" value="Uracil-DNA_glycosylase-like_sf"/>
</dbReference>
<keyword evidence="1" id="KW-0227">DNA damage</keyword>
<dbReference type="GO" id="GO:0008263">
    <property type="term" value="F:pyrimidine-specific mismatch base pair DNA N-glycosylase activity"/>
    <property type="evidence" value="ECO:0007669"/>
    <property type="project" value="TreeGrafter"/>
</dbReference>
<evidence type="ECO:0000256" key="2">
    <source>
        <dbReference type="ARBA" id="ARBA00022801"/>
    </source>
</evidence>
<dbReference type="RefSeq" id="WP_017577185.1">
    <property type="nucleotide sequence ID" value="NZ_BMXL01000008.1"/>
</dbReference>
<dbReference type="Gene3D" id="3.40.470.10">
    <property type="entry name" value="Uracil-DNA glycosylase-like domain"/>
    <property type="match status" value="1"/>
</dbReference>
<dbReference type="AlphaFoldDB" id="A0A918XBL2"/>
<reference evidence="6 7" key="1">
    <citation type="journal article" date="2014" name="Int. J. Syst. Evol. Microbiol.">
        <title>Complete genome sequence of Corynebacterium casei LMG S-19264T (=DSM 44701T), isolated from a smear-ripened cheese.</title>
        <authorList>
            <consortium name="US DOE Joint Genome Institute (JGI-PGF)"/>
            <person name="Walter F."/>
            <person name="Albersmeier A."/>
            <person name="Kalinowski J."/>
            <person name="Ruckert C."/>
        </authorList>
    </citation>
    <scope>NUCLEOTIDE SEQUENCE [LARGE SCALE GENOMIC DNA]</scope>
    <source>
        <strain evidence="6 7">KCTC 19473</strain>
    </source>
</reference>
<dbReference type="GO" id="GO:0004844">
    <property type="term" value="F:uracil DNA N-glycosylase activity"/>
    <property type="evidence" value="ECO:0007669"/>
    <property type="project" value="TreeGrafter"/>
</dbReference>
<dbReference type="InterPro" id="IPR005122">
    <property type="entry name" value="Uracil-DNA_glycosylase-like"/>
</dbReference>
<dbReference type="SMART" id="SM00986">
    <property type="entry name" value="UDG"/>
    <property type="match status" value="1"/>
</dbReference>
<dbReference type="SUPFAM" id="SSF52141">
    <property type="entry name" value="Uracil-DNA glycosylase-like"/>
    <property type="match status" value="1"/>
</dbReference>